<keyword evidence="10" id="KW-1185">Reference proteome</keyword>
<protein>
    <recommendedName>
        <fullName evidence="5">ATP-dependent RNA helicase</fullName>
        <ecNumber evidence="5">3.6.4.13</ecNumber>
    </recommendedName>
</protein>
<evidence type="ECO:0000256" key="5">
    <source>
        <dbReference type="RuleBase" id="RU365068"/>
    </source>
</evidence>
<sequence>MDLLLAAPEDNGCLSRAMLFAGGQAQQWGCFLIAVAPAWCCYRVFFLNRLLFDQNANIPHSSLFGLPALPFKDLQAFICIGGNPNTPEHESVEADIPQPAVRSGPAFSELRGKITKETLDAITVKPFRLQNMSPVQAEVLPMLPGLAEPFTPENSETHVRDLLVRAKTGTGKTLAFLVPAIEARVKSIQEYLAGDTDSGNPMHAKQRFARRTVGALIISPTRELATQIANEALRLTHNHTDFEVRLFTGGTSKRMQMRDWMKGRKDIVVSTPGRLRDLLESEPDVRSAIAETSTLILDEADTLLDMGFREDIEEIKKFIPPTPQRQTLLFSATVSKEIQQIARSTLAKNHKYINCVSADTSPVHAHVDQYHTILPSAAAQLPHILRLIAHDQLVNAGRSKIVLFLPTTKMTQLTATLVSALAGDAMPAGKNTRVFEIHSKRTMEQRTKVSDMFRNAKGGATVLVTTDVSARGVDYPGVTRVIQVGIPGGREQYIHRVGRTGRADGAGRGDLVLLPWEIGFVTWQLTDVPLRPLAVNELSEQVETLAARCDEDKAAFFHKAKSPVLDQLFPVPVAPVMSGIEHSVGKLLGRLDEEAVRETFMSLLGYYISKSPELRVQKQIIVQGCQDWTTGACGLSAPPYVSASFLQKLGMNDGRTKHFGKTTHSMPSFGRTTDAPWMGRGAVANRGRERAAPRHSVSEGDDVDDAAVAEYKTPRYRDVGTGYSGAPGKGRGMAAEYRGGFGGRKDMGDSFGTGIGYRGGPMGVDRSERKQPGDKGFGNVDGYGREGRDRESGGYGGGRERQSGGYGGQRGQAPWEGRGRGARDNGPNFRSR</sequence>
<dbReference type="Gene3D" id="3.40.50.300">
    <property type="entry name" value="P-loop containing nucleotide triphosphate hydrolases"/>
    <property type="match status" value="2"/>
</dbReference>
<reference evidence="9" key="1">
    <citation type="submission" date="2023-03" db="EMBL/GenBank/DDBJ databases">
        <title>Massive genome expansion in bonnet fungi (Mycena s.s.) driven by repeated elements and novel gene families across ecological guilds.</title>
        <authorList>
            <consortium name="Lawrence Berkeley National Laboratory"/>
            <person name="Harder C.B."/>
            <person name="Miyauchi S."/>
            <person name="Viragh M."/>
            <person name="Kuo A."/>
            <person name="Thoen E."/>
            <person name="Andreopoulos B."/>
            <person name="Lu D."/>
            <person name="Skrede I."/>
            <person name="Drula E."/>
            <person name="Henrissat B."/>
            <person name="Morin E."/>
            <person name="Kohler A."/>
            <person name="Barry K."/>
            <person name="LaButti K."/>
            <person name="Morin E."/>
            <person name="Salamov A."/>
            <person name="Lipzen A."/>
            <person name="Mereny Z."/>
            <person name="Hegedus B."/>
            <person name="Baldrian P."/>
            <person name="Stursova M."/>
            <person name="Weitz H."/>
            <person name="Taylor A."/>
            <person name="Grigoriev I.V."/>
            <person name="Nagy L.G."/>
            <person name="Martin F."/>
            <person name="Kauserud H."/>
        </authorList>
    </citation>
    <scope>NUCLEOTIDE SEQUENCE</scope>
    <source>
        <strain evidence="9">CBHHK002</strain>
    </source>
</reference>
<keyword evidence="1 5" id="KW-0547">Nucleotide-binding</keyword>
<dbReference type="AlphaFoldDB" id="A0AAD6Z4D3"/>
<feature type="compositionally biased region" description="Gly residues" evidence="6">
    <location>
        <begin position="752"/>
        <end position="762"/>
    </location>
</feature>
<dbReference type="CDD" id="cd18787">
    <property type="entry name" value="SF2_C_DEAD"/>
    <property type="match status" value="1"/>
</dbReference>
<gene>
    <name evidence="9" type="ORF">DFH08DRAFT_944749</name>
</gene>
<feature type="region of interest" description="Disordered" evidence="6">
    <location>
        <begin position="752"/>
        <end position="832"/>
    </location>
</feature>
<dbReference type="GO" id="GO:0016787">
    <property type="term" value="F:hydrolase activity"/>
    <property type="evidence" value="ECO:0007669"/>
    <property type="project" value="UniProtKB-KW"/>
</dbReference>
<dbReference type="EMBL" id="JARIHO010000091">
    <property type="protein sequence ID" value="KAJ7306741.1"/>
    <property type="molecule type" value="Genomic_DNA"/>
</dbReference>
<dbReference type="EC" id="3.6.4.13" evidence="5"/>
<feature type="domain" description="Helicase ATP-binding" evidence="7">
    <location>
        <begin position="153"/>
        <end position="352"/>
    </location>
</feature>
<evidence type="ECO:0000313" key="10">
    <source>
        <dbReference type="Proteomes" id="UP001218218"/>
    </source>
</evidence>
<comment type="similarity">
    <text evidence="5">Belongs to the DEAD box helicase family.</text>
</comment>
<accession>A0AAD6Z4D3</accession>
<dbReference type="InterPro" id="IPR014001">
    <property type="entry name" value="Helicase_ATP-bd"/>
</dbReference>
<evidence type="ECO:0000259" key="7">
    <source>
        <dbReference type="PROSITE" id="PS51192"/>
    </source>
</evidence>
<dbReference type="SMART" id="SM00487">
    <property type="entry name" value="DEXDc"/>
    <property type="match status" value="1"/>
</dbReference>
<feature type="compositionally biased region" description="Basic and acidic residues" evidence="6">
    <location>
        <begin position="783"/>
        <end position="802"/>
    </location>
</feature>
<evidence type="ECO:0000259" key="8">
    <source>
        <dbReference type="PROSITE" id="PS51194"/>
    </source>
</evidence>
<evidence type="ECO:0000256" key="3">
    <source>
        <dbReference type="ARBA" id="ARBA00022840"/>
    </source>
</evidence>
<dbReference type="GO" id="GO:0003723">
    <property type="term" value="F:RNA binding"/>
    <property type="evidence" value="ECO:0007669"/>
    <property type="project" value="UniProtKB-UniRule"/>
</dbReference>
<keyword evidence="5" id="KW-0347">Helicase</keyword>
<dbReference type="SUPFAM" id="SSF52540">
    <property type="entry name" value="P-loop containing nucleoside triphosphate hydrolases"/>
    <property type="match status" value="1"/>
</dbReference>
<dbReference type="Pfam" id="PF00270">
    <property type="entry name" value="DEAD"/>
    <property type="match status" value="1"/>
</dbReference>
<dbReference type="Pfam" id="PF00271">
    <property type="entry name" value="Helicase_C"/>
    <property type="match status" value="1"/>
</dbReference>
<dbReference type="SMART" id="SM00490">
    <property type="entry name" value="HELICc"/>
    <property type="match status" value="1"/>
</dbReference>
<dbReference type="InterPro" id="IPR001650">
    <property type="entry name" value="Helicase_C-like"/>
</dbReference>
<keyword evidence="4 5" id="KW-0694">RNA-binding</keyword>
<dbReference type="PROSITE" id="PS51192">
    <property type="entry name" value="HELICASE_ATP_BIND_1"/>
    <property type="match status" value="1"/>
</dbReference>
<keyword evidence="2 5" id="KW-0378">Hydrolase</keyword>
<dbReference type="GO" id="GO:0003724">
    <property type="term" value="F:RNA helicase activity"/>
    <property type="evidence" value="ECO:0007669"/>
    <property type="project" value="UniProtKB-EC"/>
</dbReference>
<dbReference type="PROSITE" id="PS51194">
    <property type="entry name" value="HELICASE_CTER"/>
    <property type="match status" value="1"/>
</dbReference>
<evidence type="ECO:0000256" key="6">
    <source>
        <dbReference type="SAM" id="MobiDB-lite"/>
    </source>
</evidence>
<evidence type="ECO:0000256" key="1">
    <source>
        <dbReference type="ARBA" id="ARBA00022741"/>
    </source>
</evidence>
<comment type="caution">
    <text evidence="9">The sequence shown here is derived from an EMBL/GenBank/DDBJ whole genome shotgun (WGS) entry which is preliminary data.</text>
</comment>
<evidence type="ECO:0000313" key="9">
    <source>
        <dbReference type="EMBL" id="KAJ7306741.1"/>
    </source>
</evidence>
<feature type="domain" description="Helicase C-terminal" evidence="8">
    <location>
        <begin position="380"/>
        <end position="539"/>
    </location>
</feature>
<comment type="function">
    <text evidence="5">RNA helicase.</text>
</comment>
<dbReference type="InterPro" id="IPR011545">
    <property type="entry name" value="DEAD/DEAH_box_helicase_dom"/>
</dbReference>
<organism evidence="9 10">
    <name type="scientific">Mycena albidolilacea</name>
    <dbReference type="NCBI Taxonomy" id="1033008"/>
    <lineage>
        <taxon>Eukaryota</taxon>
        <taxon>Fungi</taxon>
        <taxon>Dikarya</taxon>
        <taxon>Basidiomycota</taxon>
        <taxon>Agaricomycotina</taxon>
        <taxon>Agaricomycetes</taxon>
        <taxon>Agaricomycetidae</taxon>
        <taxon>Agaricales</taxon>
        <taxon>Marasmiineae</taxon>
        <taxon>Mycenaceae</taxon>
        <taxon>Mycena</taxon>
    </lineage>
</organism>
<keyword evidence="3 5" id="KW-0067">ATP-binding</keyword>
<comment type="domain">
    <text evidence="5">The Q motif is unique to and characteristic of the DEAD box family of RNA helicases and controls ATP binding and hydrolysis.</text>
</comment>
<proteinExistence type="inferred from homology"/>
<name>A0AAD6Z4D3_9AGAR</name>
<dbReference type="Proteomes" id="UP001218218">
    <property type="component" value="Unassembled WGS sequence"/>
</dbReference>
<evidence type="ECO:0000256" key="4">
    <source>
        <dbReference type="ARBA" id="ARBA00022884"/>
    </source>
</evidence>
<dbReference type="InterPro" id="IPR027417">
    <property type="entry name" value="P-loop_NTPase"/>
</dbReference>
<dbReference type="PANTHER" id="PTHR24031">
    <property type="entry name" value="RNA HELICASE"/>
    <property type="match status" value="1"/>
</dbReference>
<evidence type="ECO:0000256" key="2">
    <source>
        <dbReference type="ARBA" id="ARBA00022801"/>
    </source>
</evidence>
<comment type="catalytic activity">
    <reaction evidence="5">
        <text>ATP + H2O = ADP + phosphate + H(+)</text>
        <dbReference type="Rhea" id="RHEA:13065"/>
        <dbReference type="ChEBI" id="CHEBI:15377"/>
        <dbReference type="ChEBI" id="CHEBI:15378"/>
        <dbReference type="ChEBI" id="CHEBI:30616"/>
        <dbReference type="ChEBI" id="CHEBI:43474"/>
        <dbReference type="ChEBI" id="CHEBI:456216"/>
        <dbReference type="EC" id="3.6.4.13"/>
    </reaction>
</comment>
<dbReference type="GO" id="GO:0005524">
    <property type="term" value="F:ATP binding"/>
    <property type="evidence" value="ECO:0007669"/>
    <property type="project" value="UniProtKB-UniRule"/>
</dbReference>